<gene>
    <name evidence="1" type="ORF">G6F50_017737</name>
</gene>
<dbReference type="Proteomes" id="UP000740926">
    <property type="component" value="Unassembled WGS sequence"/>
</dbReference>
<keyword evidence="2" id="KW-1185">Reference proteome</keyword>
<accession>A0A9P6XPU5</accession>
<dbReference type="AlphaFoldDB" id="A0A9P6XPU5"/>
<organism evidence="1 2">
    <name type="scientific">Rhizopus delemar</name>
    <dbReference type="NCBI Taxonomy" id="936053"/>
    <lineage>
        <taxon>Eukaryota</taxon>
        <taxon>Fungi</taxon>
        <taxon>Fungi incertae sedis</taxon>
        <taxon>Mucoromycota</taxon>
        <taxon>Mucoromycotina</taxon>
        <taxon>Mucoromycetes</taxon>
        <taxon>Mucorales</taxon>
        <taxon>Mucorineae</taxon>
        <taxon>Rhizopodaceae</taxon>
        <taxon>Rhizopus</taxon>
    </lineage>
</organism>
<dbReference type="Pfam" id="PF10139">
    <property type="entry name" value="Virul_Fac"/>
    <property type="match status" value="1"/>
</dbReference>
<protein>
    <submittedName>
        <fullName evidence="1">Uncharacterized protein</fullName>
    </submittedName>
</protein>
<proteinExistence type="predicted"/>
<sequence length="106" mass="11590">MKLAPRLSGAQRAELFSLLWDELPPLTRLYTQLANTLRDLGHPESVQAPLDVLVTRGPDGLRQVDSIRNVDTLSRLGTPGERSIRVLPMTQDKPGAPVGVTSAHSR</sequence>
<name>A0A9P6XPU5_9FUNG</name>
<dbReference type="InterPro" id="IPR017030">
    <property type="entry name" value="Vir_effector_SfrC"/>
</dbReference>
<evidence type="ECO:0000313" key="1">
    <source>
        <dbReference type="EMBL" id="KAG1529820.1"/>
    </source>
</evidence>
<dbReference type="EMBL" id="JAANIU010013931">
    <property type="protein sequence ID" value="KAG1529820.1"/>
    <property type="molecule type" value="Genomic_DNA"/>
</dbReference>
<comment type="caution">
    <text evidence="1">The sequence shown here is derived from an EMBL/GenBank/DDBJ whole genome shotgun (WGS) entry which is preliminary data.</text>
</comment>
<evidence type="ECO:0000313" key="2">
    <source>
        <dbReference type="Proteomes" id="UP000740926"/>
    </source>
</evidence>
<reference evidence="1 2" key="1">
    <citation type="journal article" date="2020" name="Microb. Genom.">
        <title>Genetic diversity of clinical and environmental Mucorales isolates obtained from an investigation of mucormycosis cases among solid organ transplant recipients.</title>
        <authorList>
            <person name="Nguyen M.H."/>
            <person name="Kaul D."/>
            <person name="Muto C."/>
            <person name="Cheng S.J."/>
            <person name="Richter R.A."/>
            <person name="Bruno V.M."/>
            <person name="Liu G."/>
            <person name="Beyhan S."/>
            <person name="Sundermann A.J."/>
            <person name="Mounaud S."/>
            <person name="Pasculle A.W."/>
            <person name="Nierman W.C."/>
            <person name="Driscoll E."/>
            <person name="Cumbie R."/>
            <person name="Clancy C.J."/>
            <person name="Dupont C.L."/>
        </authorList>
    </citation>
    <scope>NUCLEOTIDE SEQUENCE [LARGE SCALE GENOMIC DNA]</scope>
    <source>
        <strain evidence="1 2">GL24</strain>
    </source>
</reference>